<dbReference type="EMBL" id="KB870805">
    <property type="protein sequence ID" value="EOA37220.1"/>
    <property type="molecule type" value="Genomic_DNA"/>
</dbReference>
<evidence type="ECO:0000313" key="2">
    <source>
        <dbReference type="Proteomes" id="UP000029121"/>
    </source>
</evidence>
<dbReference type="STRING" id="81985.R0IFV9"/>
<sequence>MCLFWFTAVIALVSYGKQYLWLSKRGSLKLLQLGRSVRTCRHMITQVYMEQFVVMTGVKKLKIWLLHSQRHKRLKKVFVVLHEELKQLKQKMKDYASSHGKD</sequence>
<reference evidence="2" key="1">
    <citation type="journal article" date="2013" name="Nat. Genet.">
        <title>The Capsella rubella genome and the genomic consequences of rapid mating system evolution.</title>
        <authorList>
            <person name="Slotte T."/>
            <person name="Hazzouri K.M."/>
            <person name="Agren J.A."/>
            <person name="Koenig D."/>
            <person name="Maumus F."/>
            <person name="Guo Y.L."/>
            <person name="Steige K."/>
            <person name="Platts A.E."/>
            <person name="Escobar J.S."/>
            <person name="Newman L.K."/>
            <person name="Wang W."/>
            <person name="Mandakova T."/>
            <person name="Vello E."/>
            <person name="Smith L.M."/>
            <person name="Henz S.R."/>
            <person name="Steffen J."/>
            <person name="Takuno S."/>
            <person name="Brandvain Y."/>
            <person name="Coop G."/>
            <person name="Andolfatto P."/>
            <person name="Hu T.T."/>
            <person name="Blanchette M."/>
            <person name="Clark R.M."/>
            <person name="Quesneville H."/>
            <person name="Nordborg M."/>
            <person name="Gaut B.S."/>
            <person name="Lysak M.A."/>
            <person name="Jenkins J."/>
            <person name="Grimwood J."/>
            <person name="Chapman J."/>
            <person name="Prochnik S."/>
            <person name="Shu S."/>
            <person name="Rokhsar D."/>
            <person name="Schmutz J."/>
            <person name="Weigel D."/>
            <person name="Wright S.I."/>
        </authorList>
    </citation>
    <scope>NUCLEOTIDE SEQUENCE [LARGE SCALE GENOMIC DNA]</scope>
    <source>
        <strain evidence="2">cv. Monte Gargano</strain>
    </source>
</reference>
<evidence type="ECO:0000313" key="1">
    <source>
        <dbReference type="EMBL" id="EOA37220.1"/>
    </source>
</evidence>
<keyword evidence="2" id="KW-1185">Reference proteome</keyword>
<proteinExistence type="predicted"/>
<name>R0IFV9_9BRAS</name>
<gene>
    <name evidence="1" type="ORF">CARUB_v10010721mg</name>
</gene>
<organism evidence="1 2">
    <name type="scientific">Capsella rubella</name>
    <dbReference type="NCBI Taxonomy" id="81985"/>
    <lineage>
        <taxon>Eukaryota</taxon>
        <taxon>Viridiplantae</taxon>
        <taxon>Streptophyta</taxon>
        <taxon>Embryophyta</taxon>
        <taxon>Tracheophyta</taxon>
        <taxon>Spermatophyta</taxon>
        <taxon>Magnoliopsida</taxon>
        <taxon>eudicotyledons</taxon>
        <taxon>Gunneridae</taxon>
        <taxon>Pentapetalae</taxon>
        <taxon>rosids</taxon>
        <taxon>malvids</taxon>
        <taxon>Brassicales</taxon>
        <taxon>Brassicaceae</taxon>
        <taxon>Camelineae</taxon>
        <taxon>Capsella</taxon>
    </lineage>
</organism>
<dbReference type="Proteomes" id="UP000029121">
    <property type="component" value="Unassembled WGS sequence"/>
</dbReference>
<dbReference type="AlphaFoldDB" id="R0IFV9"/>
<dbReference type="PANTHER" id="PTHR38372:SF2">
    <property type="entry name" value="DENTIN SIALOPHOSPHOPROTEIN-LIKE PROTEIN"/>
    <property type="match status" value="1"/>
</dbReference>
<protein>
    <submittedName>
        <fullName evidence="1">Uncharacterized protein</fullName>
    </submittedName>
</protein>
<dbReference type="PANTHER" id="PTHR38372">
    <property type="entry name" value="DENTIN SIALOPHOSPHOPROTEIN-LIKE PROTEIN"/>
    <property type="match status" value="1"/>
</dbReference>
<accession>R0IFV9</accession>